<feature type="region of interest" description="Disordered" evidence="1">
    <location>
        <begin position="126"/>
        <end position="175"/>
    </location>
</feature>
<feature type="region of interest" description="Disordered" evidence="1">
    <location>
        <begin position="207"/>
        <end position="236"/>
    </location>
</feature>
<proteinExistence type="predicted"/>
<name>A0A3L6RL63_PANMI</name>
<evidence type="ECO:0000313" key="5">
    <source>
        <dbReference type="Proteomes" id="UP000275267"/>
    </source>
</evidence>
<evidence type="ECO:0000313" key="4">
    <source>
        <dbReference type="EMBL" id="RLN05294.1"/>
    </source>
</evidence>
<dbReference type="InterPro" id="IPR005162">
    <property type="entry name" value="Retrotrans_gag_dom"/>
</dbReference>
<dbReference type="OrthoDB" id="1937476at2759"/>
<feature type="chain" id="PRO_5018330445" evidence="2">
    <location>
        <begin position="19"/>
        <end position="236"/>
    </location>
</feature>
<evidence type="ECO:0000259" key="3">
    <source>
        <dbReference type="Pfam" id="PF03732"/>
    </source>
</evidence>
<organism evidence="4 5">
    <name type="scientific">Panicum miliaceum</name>
    <name type="common">Proso millet</name>
    <name type="synonym">Broomcorn millet</name>
    <dbReference type="NCBI Taxonomy" id="4540"/>
    <lineage>
        <taxon>Eukaryota</taxon>
        <taxon>Viridiplantae</taxon>
        <taxon>Streptophyta</taxon>
        <taxon>Embryophyta</taxon>
        <taxon>Tracheophyta</taxon>
        <taxon>Spermatophyta</taxon>
        <taxon>Magnoliopsida</taxon>
        <taxon>Liliopsida</taxon>
        <taxon>Poales</taxon>
        <taxon>Poaceae</taxon>
        <taxon>PACMAD clade</taxon>
        <taxon>Panicoideae</taxon>
        <taxon>Panicodae</taxon>
        <taxon>Paniceae</taxon>
        <taxon>Panicinae</taxon>
        <taxon>Panicum</taxon>
        <taxon>Panicum sect. Panicum</taxon>
    </lineage>
</organism>
<feature type="domain" description="Retrotransposon gag" evidence="3">
    <location>
        <begin position="6"/>
        <end position="95"/>
    </location>
</feature>
<comment type="caution">
    <text evidence="4">The sequence shown here is derived from an EMBL/GenBank/DDBJ whole genome shotgun (WGS) entry which is preliminary data.</text>
</comment>
<dbReference type="EMBL" id="PQIB02000008">
    <property type="protein sequence ID" value="RLN05294.1"/>
    <property type="molecule type" value="Genomic_DNA"/>
</dbReference>
<dbReference type="Proteomes" id="UP000275267">
    <property type="component" value="Unassembled WGS sequence"/>
</dbReference>
<dbReference type="AlphaFoldDB" id="A0A3L6RL63"/>
<accession>A0A3L6RL63</accession>
<protein>
    <submittedName>
        <fullName evidence="4">Retrotransposon protein, putative, Ty3-gypsy subclass</fullName>
    </submittedName>
</protein>
<keyword evidence="2" id="KW-0732">Signal</keyword>
<sequence>MKLVYFLMALETTLLTWLENLKKNSINSWDDLKVVFIDNCQGAITRAGTHHDLSQCKQERNDLLRSYTHRFFDHRATIANISEQDVIDCFHNGLTDQALFRDFGHNHPKTVSSLRDMMQAWARRDNDYNNNKRSNDHRNDRSQWDYSGSSSKRKPNDLVTAVEHPPHGKKSGSMQEQFEKLLEKQCMWLRHTKHLAIKCYNLLRIFNAPPHNKNNKKKDKEKEDDEPGDKAKGSQF</sequence>
<evidence type="ECO:0000256" key="1">
    <source>
        <dbReference type="SAM" id="MobiDB-lite"/>
    </source>
</evidence>
<keyword evidence="5" id="KW-1185">Reference proteome</keyword>
<reference evidence="5" key="1">
    <citation type="journal article" date="2019" name="Nat. Commun.">
        <title>The genome of broomcorn millet.</title>
        <authorList>
            <person name="Zou C."/>
            <person name="Miki D."/>
            <person name="Li D."/>
            <person name="Tang Q."/>
            <person name="Xiao L."/>
            <person name="Rajput S."/>
            <person name="Deng P."/>
            <person name="Jia W."/>
            <person name="Huang R."/>
            <person name="Zhang M."/>
            <person name="Sun Y."/>
            <person name="Hu J."/>
            <person name="Fu X."/>
            <person name="Schnable P.S."/>
            <person name="Li F."/>
            <person name="Zhang H."/>
            <person name="Feng B."/>
            <person name="Zhu X."/>
            <person name="Liu R."/>
            <person name="Schnable J.C."/>
            <person name="Zhu J.-K."/>
            <person name="Zhang H."/>
        </authorList>
    </citation>
    <scope>NUCLEOTIDE SEQUENCE [LARGE SCALE GENOMIC DNA]</scope>
</reference>
<dbReference type="Pfam" id="PF03732">
    <property type="entry name" value="Retrotrans_gag"/>
    <property type="match status" value="1"/>
</dbReference>
<evidence type="ECO:0000256" key="2">
    <source>
        <dbReference type="SAM" id="SignalP"/>
    </source>
</evidence>
<gene>
    <name evidence="4" type="ORF">C2845_PM13G08640</name>
</gene>
<feature type="compositionally biased region" description="Basic and acidic residues" evidence="1">
    <location>
        <begin position="133"/>
        <end position="143"/>
    </location>
</feature>
<feature type="signal peptide" evidence="2">
    <location>
        <begin position="1"/>
        <end position="18"/>
    </location>
</feature>